<dbReference type="PANTHER" id="PTHR15034">
    <property type="entry name" value="DEATH DOMAIN-CONTAINING PROTEIN CRADD"/>
    <property type="match status" value="1"/>
</dbReference>
<organism evidence="2 3">
    <name type="scientific">Strongylocentrotus purpuratus</name>
    <name type="common">Purple sea urchin</name>
    <dbReference type="NCBI Taxonomy" id="7668"/>
    <lineage>
        <taxon>Eukaryota</taxon>
        <taxon>Metazoa</taxon>
        <taxon>Echinodermata</taxon>
        <taxon>Eleutherozoa</taxon>
        <taxon>Echinozoa</taxon>
        <taxon>Echinoidea</taxon>
        <taxon>Euechinoidea</taxon>
        <taxon>Echinacea</taxon>
        <taxon>Camarodonta</taxon>
        <taxon>Echinidea</taxon>
        <taxon>Strongylocentrotidae</taxon>
        <taxon>Strongylocentrotus</taxon>
    </lineage>
</organism>
<dbReference type="CDD" id="cd01671">
    <property type="entry name" value="CARD"/>
    <property type="match status" value="2"/>
</dbReference>
<reference evidence="2" key="2">
    <citation type="submission" date="2021-01" db="UniProtKB">
        <authorList>
            <consortium name="EnsemblMetazoa"/>
        </authorList>
    </citation>
    <scope>IDENTIFICATION</scope>
</reference>
<dbReference type="RefSeq" id="XP_003726632.1">
    <property type="nucleotide sequence ID" value="XM_003726584.3"/>
</dbReference>
<dbReference type="SUPFAM" id="SSF47986">
    <property type="entry name" value="DEATH domain"/>
    <property type="match status" value="2"/>
</dbReference>
<dbReference type="InParanoid" id="A0A7M7GPV4"/>
<feature type="domain" description="CARD" evidence="1">
    <location>
        <begin position="98"/>
        <end position="187"/>
    </location>
</feature>
<dbReference type="AlphaFoldDB" id="A0A7M7GPV4"/>
<proteinExistence type="predicted"/>
<evidence type="ECO:0000313" key="2">
    <source>
        <dbReference type="EnsemblMetazoa" id="XP_003726632"/>
    </source>
</evidence>
<dbReference type="InterPro" id="IPR037939">
    <property type="entry name" value="CRADD"/>
</dbReference>
<dbReference type="OMA" id="AYQHFRY"/>
<dbReference type="GeneID" id="100890243"/>
<accession>A0A7M7GPV4</accession>
<dbReference type="InterPro" id="IPR011029">
    <property type="entry name" value="DEATH-like_dom_sf"/>
</dbReference>
<dbReference type="KEGG" id="spu:100890243"/>
<dbReference type="InterPro" id="IPR001315">
    <property type="entry name" value="CARD"/>
</dbReference>
<evidence type="ECO:0000259" key="1">
    <source>
        <dbReference type="PROSITE" id="PS50209"/>
    </source>
</evidence>
<dbReference type="PANTHER" id="PTHR15034:SF5">
    <property type="entry name" value="DEATH DOMAIN-CONTAINING PROTEIN CRADD"/>
    <property type="match status" value="1"/>
</dbReference>
<feature type="domain" description="CARD" evidence="1">
    <location>
        <begin position="1"/>
        <end position="89"/>
    </location>
</feature>
<name>A0A7M7GPV4_STRPU</name>
<sequence>MDVRYREKLQQNADVIIDEIDAEHVCLYLNGTVLTSFEVDKIYAVKSRQERARRLLNLIMTKDTLAYQHFRYALRERYSDIVRKLDNTAVCTNSENENGEFEQKRVLKRRDSLVLNIQTEELVDYMKQEGALTNDDCNRIRAGASKEDKARIMVDSLSDKGPQAYKTLSLAIRARQPKLAKIFEKTD</sequence>
<protein>
    <recommendedName>
        <fullName evidence="1">CARD domain-containing protein</fullName>
    </recommendedName>
</protein>
<reference evidence="3" key="1">
    <citation type="submission" date="2015-02" db="EMBL/GenBank/DDBJ databases">
        <title>Genome sequencing for Strongylocentrotus purpuratus.</title>
        <authorList>
            <person name="Murali S."/>
            <person name="Liu Y."/>
            <person name="Vee V."/>
            <person name="English A."/>
            <person name="Wang M."/>
            <person name="Skinner E."/>
            <person name="Han Y."/>
            <person name="Muzny D.M."/>
            <person name="Worley K.C."/>
            <person name="Gibbs R.A."/>
        </authorList>
    </citation>
    <scope>NUCLEOTIDE SEQUENCE</scope>
</reference>
<dbReference type="GO" id="GO:0070513">
    <property type="term" value="F:death domain binding"/>
    <property type="evidence" value="ECO:0007669"/>
    <property type="project" value="InterPro"/>
</dbReference>
<dbReference type="PROSITE" id="PS50209">
    <property type="entry name" value="CARD"/>
    <property type="match status" value="2"/>
</dbReference>
<dbReference type="Proteomes" id="UP000007110">
    <property type="component" value="Unassembled WGS sequence"/>
</dbReference>
<dbReference type="OrthoDB" id="10031931at2759"/>
<dbReference type="EnsemblMetazoa" id="XM_003726584">
    <property type="protein sequence ID" value="XP_003726632"/>
    <property type="gene ID" value="LOC100890243"/>
</dbReference>
<dbReference type="GO" id="GO:2001235">
    <property type="term" value="P:positive regulation of apoptotic signaling pathway"/>
    <property type="evidence" value="ECO:0000318"/>
    <property type="project" value="GO_Central"/>
</dbReference>
<keyword evidence="3" id="KW-1185">Reference proteome</keyword>
<dbReference type="Gene3D" id="1.10.533.10">
    <property type="entry name" value="Death Domain, Fas"/>
    <property type="match status" value="2"/>
</dbReference>
<dbReference type="GO" id="GO:0005737">
    <property type="term" value="C:cytoplasm"/>
    <property type="evidence" value="ECO:0000318"/>
    <property type="project" value="GO_Central"/>
</dbReference>
<evidence type="ECO:0000313" key="3">
    <source>
        <dbReference type="Proteomes" id="UP000007110"/>
    </source>
</evidence>
<dbReference type="Pfam" id="PF00619">
    <property type="entry name" value="CARD"/>
    <property type="match status" value="2"/>
</dbReference>
<dbReference type="GO" id="GO:0002020">
    <property type="term" value="F:protease binding"/>
    <property type="evidence" value="ECO:0007669"/>
    <property type="project" value="InterPro"/>
</dbReference>